<dbReference type="Pfam" id="PF04389">
    <property type="entry name" value="Peptidase_M28"/>
    <property type="match status" value="1"/>
</dbReference>
<dbReference type="Proteomes" id="UP000886744">
    <property type="component" value="Unassembled WGS sequence"/>
</dbReference>
<feature type="transmembrane region" description="Helical" evidence="1">
    <location>
        <begin position="332"/>
        <end position="353"/>
    </location>
</feature>
<feature type="transmembrane region" description="Helical" evidence="1">
    <location>
        <begin position="401"/>
        <end position="422"/>
    </location>
</feature>
<feature type="transmembrane region" description="Helical" evidence="1">
    <location>
        <begin position="300"/>
        <end position="320"/>
    </location>
</feature>
<dbReference type="GO" id="GO:0006508">
    <property type="term" value="P:proteolysis"/>
    <property type="evidence" value="ECO:0007669"/>
    <property type="project" value="InterPro"/>
</dbReference>
<reference evidence="3" key="1">
    <citation type="submission" date="2020-10" db="EMBL/GenBank/DDBJ databases">
        <authorList>
            <person name="Gilroy R."/>
        </authorList>
    </citation>
    <scope>NUCLEOTIDE SEQUENCE</scope>
    <source>
        <strain evidence="3">ChiHjej13B12-12457</strain>
    </source>
</reference>
<feature type="non-terminal residue" evidence="3">
    <location>
        <position position="1"/>
    </location>
</feature>
<evidence type="ECO:0000313" key="4">
    <source>
        <dbReference type="Proteomes" id="UP000886744"/>
    </source>
</evidence>
<feature type="transmembrane region" description="Helical" evidence="1">
    <location>
        <begin position="456"/>
        <end position="472"/>
    </location>
</feature>
<feature type="transmembrane region" description="Helical" evidence="1">
    <location>
        <begin position="428"/>
        <end position="449"/>
    </location>
</feature>
<dbReference type="PANTHER" id="PTHR12147">
    <property type="entry name" value="METALLOPEPTIDASE M28 FAMILY MEMBER"/>
    <property type="match status" value="1"/>
</dbReference>
<name>A0A9D1E2A9_9BACT</name>
<keyword evidence="1" id="KW-0812">Transmembrane</keyword>
<keyword evidence="1" id="KW-1133">Transmembrane helix</keyword>
<protein>
    <submittedName>
        <fullName evidence="3">M28 family peptidase</fullName>
    </submittedName>
</protein>
<dbReference type="GO" id="GO:0008235">
    <property type="term" value="F:metalloexopeptidase activity"/>
    <property type="evidence" value="ECO:0007669"/>
    <property type="project" value="InterPro"/>
</dbReference>
<comment type="caution">
    <text evidence="3">The sequence shown here is derived from an EMBL/GenBank/DDBJ whole genome shotgun (WGS) entry which is preliminary data.</text>
</comment>
<dbReference type="AlphaFoldDB" id="A0A9D1E2A9"/>
<dbReference type="InterPro" id="IPR007484">
    <property type="entry name" value="Peptidase_M28"/>
</dbReference>
<evidence type="ECO:0000259" key="2">
    <source>
        <dbReference type="Pfam" id="PF04389"/>
    </source>
</evidence>
<evidence type="ECO:0000256" key="1">
    <source>
        <dbReference type="SAM" id="Phobius"/>
    </source>
</evidence>
<gene>
    <name evidence="3" type="ORF">IAC94_08355</name>
</gene>
<evidence type="ECO:0000313" key="3">
    <source>
        <dbReference type="EMBL" id="HIR63509.1"/>
    </source>
</evidence>
<organism evidence="3 4">
    <name type="scientific">Candidatus Coprenecus avistercoris</name>
    <dbReference type="NCBI Taxonomy" id="2840730"/>
    <lineage>
        <taxon>Bacteria</taxon>
        <taxon>Pseudomonadati</taxon>
        <taxon>Bacteroidota</taxon>
        <taxon>Bacteroidia</taxon>
        <taxon>Bacteroidales</taxon>
        <taxon>Rikenellaceae</taxon>
        <taxon>Rikenellaceae incertae sedis</taxon>
        <taxon>Candidatus Coprenecus</taxon>
    </lineage>
</organism>
<sequence>IEDIRRISARPHSIEHPVERAQVRWYLHDRLEDMGGKPQIFYYDSIPCKFGGTLNIANVYCKFEPRGRDTSDAYLMLVAHLDSRFTEQTPEGETLSYGAADDGYGLAAILELTRGALTYAGEWNQGLKILFTDAEEHELDGMRYALEKNNQLFDRVGLLINLEARGVKGPALLFETSGGNAALMDFYTENARMPYTYSLTSVIYGFMPNFTDFTPARRLFPGYNFSVIDNLHFYHNDRDCFSNIHPESVAHYGVQLEPVLHKYLTDKTYADTDYFRSQEDRVVFTVPGIKTFCLTRTENWILNAAVLLMFCLAMILYRGLGRVRPGKVLLNSLWILLTGVLAGGAAEGAVWAAAKIAGVPFSFTALKFLSWDWALALGLIAVMFVAYLVFFLRKSRKSENFVFEHLMGLILLMLVLSGVLLFTTGENFFLIFPAACALTGLLLHVILYLNILSLPLLLLAEMAFLPFLYNVYTALTVGALGIVMFLAFLYTVLTASLVRCFMNQRR</sequence>
<dbReference type="SUPFAM" id="SSF53187">
    <property type="entry name" value="Zn-dependent exopeptidases"/>
    <property type="match status" value="1"/>
</dbReference>
<dbReference type="Gene3D" id="3.40.630.10">
    <property type="entry name" value="Zn peptidases"/>
    <property type="match status" value="1"/>
</dbReference>
<keyword evidence="1" id="KW-0472">Membrane</keyword>
<feature type="transmembrane region" description="Helical" evidence="1">
    <location>
        <begin position="373"/>
        <end position="392"/>
    </location>
</feature>
<dbReference type="InterPro" id="IPR045175">
    <property type="entry name" value="M28_fam"/>
</dbReference>
<reference evidence="3" key="2">
    <citation type="journal article" date="2021" name="PeerJ">
        <title>Extensive microbial diversity within the chicken gut microbiome revealed by metagenomics and culture.</title>
        <authorList>
            <person name="Gilroy R."/>
            <person name="Ravi A."/>
            <person name="Getino M."/>
            <person name="Pursley I."/>
            <person name="Horton D.L."/>
            <person name="Alikhan N.F."/>
            <person name="Baker D."/>
            <person name="Gharbi K."/>
            <person name="Hall N."/>
            <person name="Watson M."/>
            <person name="Adriaenssens E.M."/>
            <person name="Foster-Nyarko E."/>
            <person name="Jarju S."/>
            <person name="Secka A."/>
            <person name="Antonio M."/>
            <person name="Oren A."/>
            <person name="Chaudhuri R.R."/>
            <person name="La Ragione R."/>
            <person name="Hildebrand F."/>
            <person name="Pallen M.J."/>
        </authorList>
    </citation>
    <scope>NUCLEOTIDE SEQUENCE</scope>
    <source>
        <strain evidence="3">ChiHjej13B12-12457</strain>
    </source>
</reference>
<proteinExistence type="predicted"/>
<feature type="transmembrane region" description="Helical" evidence="1">
    <location>
        <begin position="478"/>
        <end position="502"/>
    </location>
</feature>
<dbReference type="EMBL" id="DVHI01000101">
    <property type="protein sequence ID" value="HIR63509.1"/>
    <property type="molecule type" value="Genomic_DNA"/>
</dbReference>
<dbReference type="PANTHER" id="PTHR12147:SF26">
    <property type="entry name" value="PEPTIDASE M28 DOMAIN-CONTAINING PROTEIN"/>
    <property type="match status" value="1"/>
</dbReference>
<accession>A0A9D1E2A9</accession>
<feature type="domain" description="Peptidase M28" evidence="2">
    <location>
        <begin position="58"/>
        <end position="253"/>
    </location>
</feature>